<name>A0A0E9VU37_ANGAN</name>
<sequence>MFWKSTSHTEDIYGAFHLYESSCGNLKHLYGKNTSHTVYNCKAFHLYEF</sequence>
<reference evidence="1" key="2">
    <citation type="journal article" date="2015" name="Fish Shellfish Immunol.">
        <title>Early steps in the European eel (Anguilla anguilla)-Vibrio vulnificus interaction in the gills: Role of the RtxA13 toxin.</title>
        <authorList>
            <person name="Callol A."/>
            <person name="Pajuelo D."/>
            <person name="Ebbesson L."/>
            <person name="Teles M."/>
            <person name="MacKenzie S."/>
            <person name="Amaro C."/>
        </authorList>
    </citation>
    <scope>NUCLEOTIDE SEQUENCE</scope>
</reference>
<evidence type="ECO:0000313" key="1">
    <source>
        <dbReference type="EMBL" id="JAH81679.1"/>
    </source>
</evidence>
<proteinExistence type="predicted"/>
<organism evidence="1">
    <name type="scientific">Anguilla anguilla</name>
    <name type="common">European freshwater eel</name>
    <name type="synonym">Muraena anguilla</name>
    <dbReference type="NCBI Taxonomy" id="7936"/>
    <lineage>
        <taxon>Eukaryota</taxon>
        <taxon>Metazoa</taxon>
        <taxon>Chordata</taxon>
        <taxon>Craniata</taxon>
        <taxon>Vertebrata</taxon>
        <taxon>Euteleostomi</taxon>
        <taxon>Actinopterygii</taxon>
        <taxon>Neopterygii</taxon>
        <taxon>Teleostei</taxon>
        <taxon>Anguilliformes</taxon>
        <taxon>Anguillidae</taxon>
        <taxon>Anguilla</taxon>
    </lineage>
</organism>
<reference evidence="1" key="1">
    <citation type="submission" date="2014-11" db="EMBL/GenBank/DDBJ databases">
        <authorList>
            <person name="Amaro Gonzalez C."/>
        </authorList>
    </citation>
    <scope>NUCLEOTIDE SEQUENCE</scope>
</reference>
<protein>
    <submittedName>
        <fullName evidence="1">Uncharacterized protein</fullName>
    </submittedName>
</protein>
<dbReference type="AlphaFoldDB" id="A0A0E9VU37"/>
<dbReference type="EMBL" id="GBXM01026898">
    <property type="protein sequence ID" value="JAH81679.1"/>
    <property type="molecule type" value="Transcribed_RNA"/>
</dbReference>
<accession>A0A0E9VU37</accession>